<sequence length="122" mass="13790">MKSYYKIKKDAQSLNEDKLNISKGSEDENKPLHLMIDIGSISSLDPRLKTDNNQTMGASNNNMTDQGEENHLKASQMKDSKERSLPQVDSSNNNLTIVRSKNTSTDCDQDEDKAFKLKLVKR</sequence>
<proteinExistence type="predicted"/>
<reference evidence="2" key="1">
    <citation type="submission" date="2023-03" db="UniProtKB">
        <authorList>
            <consortium name="EnsemblPlants"/>
        </authorList>
    </citation>
    <scope>IDENTIFICATION</scope>
</reference>
<dbReference type="AlphaFoldDB" id="A0A9I9DP63"/>
<feature type="compositionally biased region" description="Basic and acidic residues" evidence="1">
    <location>
        <begin position="68"/>
        <end position="84"/>
    </location>
</feature>
<organism evidence="2">
    <name type="scientific">Cucumis melo</name>
    <name type="common">Muskmelon</name>
    <dbReference type="NCBI Taxonomy" id="3656"/>
    <lineage>
        <taxon>Eukaryota</taxon>
        <taxon>Viridiplantae</taxon>
        <taxon>Streptophyta</taxon>
        <taxon>Embryophyta</taxon>
        <taxon>Tracheophyta</taxon>
        <taxon>Spermatophyta</taxon>
        <taxon>Magnoliopsida</taxon>
        <taxon>eudicotyledons</taxon>
        <taxon>Gunneridae</taxon>
        <taxon>Pentapetalae</taxon>
        <taxon>rosids</taxon>
        <taxon>fabids</taxon>
        <taxon>Cucurbitales</taxon>
        <taxon>Cucurbitaceae</taxon>
        <taxon>Benincaseae</taxon>
        <taxon>Cucumis</taxon>
    </lineage>
</organism>
<name>A0A9I9DP63_CUCME</name>
<accession>A0A9I9DP63</accession>
<evidence type="ECO:0000256" key="1">
    <source>
        <dbReference type="SAM" id="MobiDB-lite"/>
    </source>
</evidence>
<feature type="compositionally biased region" description="Polar residues" evidence="1">
    <location>
        <begin position="51"/>
        <end position="65"/>
    </location>
</feature>
<feature type="region of interest" description="Disordered" evidence="1">
    <location>
        <begin position="44"/>
        <end position="109"/>
    </location>
</feature>
<feature type="compositionally biased region" description="Polar residues" evidence="1">
    <location>
        <begin position="87"/>
        <end position="106"/>
    </location>
</feature>
<dbReference type="EnsemblPlants" id="MELO3C021505.2.1">
    <property type="protein sequence ID" value="MELO3C021505.2.1"/>
    <property type="gene ID" value="MELO3C021505.2"/>
</dbReference>
<evidence type="ECO:0000313" key="2">
    <source>
        <dbReference type="EnsemblPlants" id="MELO3C021505.2.1"/>
    </source>
</evidence>
<feature type="compositionally biased region" description="Basic and acidic residues" evidence="1">
    <location>
        <begin position="7"/>
        <end position="28"/>
    </location>
</feature>
<dbReference type="Gramene" id="MELO3C021505.2.1">
    <property type="protein sequence ID" value="MELO3C021505.2.1"/>
    <property type="gene ID" value="MELO3C021505.2"/>
</dbReference>
<feature type="region of interest" description="Disordered" evidence="1">
    <location>
        <begin position="1"/>
        <end position="28"/>
    </location>
</feature>
<protein>
    <submittedName>
        <fullName evidence="2">Uncharacterized protein</fullName>
    </submittedName>
</protein>